<organism evidence="4 5">
    <name type="scientific">Paenibacillus ginsengarvi</name>
    <dbReference type="NCBI Taxonomy" id="400777"/>
    <lineage>
        <taxon>Bacteria</taxon>
        <taxon>Bacillati</taxon>
        <taxon>Bacillota</taxon>
        <taxon>Bacilli</taxon>
        <taxon>Bacillales</taxon>
        <taxon>Paenibacillaceae</taxon>
        <taxon>Paenibacillus</taxon>
    </lineage>
</organism>
<feature type="transmembrane region" description="Helical" evidence="1">
    <location>
        <begin position="12"/>
        <end position="31"/>
    </location>
</feature>
<feature type="transmembrane region" description="Helical" evidence="1">
    <location>
        <begin position="436"/>
        <end position="458"/>
    </location>
</feature>
<dbReference type="AlphaFoldDB" id="A0A3B0C0R3"/>
<evidence type="ECO:0000259" key="2">
    <source>
        <dbReference type="Pfam" id="PF09822"/>
    </source>
</evidence>
<evidence type="ECO:0000313" key="5">
    <source>
        <dbReference type="Proteomes" id="UP000282311"/>
    </source>
</evidence>
<dbReference type="RefSeq" id="WP_120749588.1">
    <property type="nucleotide sequence ID" value="NZ_RBAH01000018.1"/>
</dbReference>
<evidence type="ECO:0000259" key="3">
    <source>
        <dbReference type="Pfam" id="PF23357"/>
    </source>
</evidence>
<feature type="domain" description="ABC-type uncharacterised transport system" evidence="2">
    <location>
        <begin position="168"/>
        <end position="402"/>
    </location>
</feature>
<sequence length="463" mass="51911">MNKWIRGTNATVISIAVIVIFIIVTLFLNSLKGIQWDLSANKKYSLSEQTISTLKKLDKDIKVTMFTGGTSTDEGIMYRDIRDMLNEYEKRSGKITFEEIDPNRDPAKAQQYQIDQPGTIIFEMGDKQKKVYSYELFMQGQAQGSYNFNGESKFTQSIMGLISDVKHPIYFLTGHNEIPAAQIGSFRSSLEGESYSITELNLFKEGKIPDDALAVFILGPQTDLDAKETDLLKEYVKGKGKLFITTGYSKDMQNMKNLDDLLAFMNVKNTKSVVIENGRTLYNNPLTIVPNVQFHTITNSLADSGRVVVLPVASSLSTDTGNPDWKANSLLKSSDKAYGELDLNQLTSNSPKQDANDLKGPLDMAFAIMDKDNKPKSVVIGNTQFLADQIISEQGNRDFALNSISWMQEFTENVTIRPREEAALQQAFIMPNKAKMIFYGTIVIYPLAILALGGTIWWRRRKG</sequence>
<name>A0A3B0C0R3_9BACL</name>
<dbReference type="Pfam" id="PF09822">
    <property type="entry name" value="ABC_transp_aux"/>
    <property type="match status" value="1"/>
</dbReference>
<reference evidence="4 5" key="1">
    <citation type="journal article" date="2007" name="Int. J. Syst. Evol. Microbiol.">
        <title>Paenibacillus ginsengarvi sp. nov., isolated from soil from ginseng cultivation.</title>
        <authorList>
            <person name="Yoon M.H."/>
            <person name="Ten L.N."/>
            <person name="Im W.T."/>
        </authorList>
    </citation>
    <scope>NUCLEOTIDE SEQUENCE [LARGE SCALE GENOMIC DNA]</scope>
    <source>
        <strain evidence="4 5">KCTC 13059</strain>
    </source>
</reference>
<proteinExistence type="predicted"/>
<dbReference type="OrthoDB" id="9766228at2"/>
<dbReference type="InterPro" id="IPR019196">
    <property type="entry name" value="ABC_transp_unknown"/>
</dbReference>
<dbReference type="Proteomes" id="UP000282311">
    <property type="component" value="Unassembled WGS sequence"/>
</dbReference>
<evidence type="ECO:0000313" key="4">
    <source>
        <dbReference type="EMBL" id="RKN78920.1"/>
    </source>
</evidence>
<comment type="caution">
    <text evidence="4">The sequence shown here is derived from an EMBL/GenBank/DDBJ whole genome shotgun (WGS) entry which is preliminary data.</text>
</comment>
<protein>
    <submittedName>
        <fullName evidence="4">ABC transporter</fullName>
    </submittedName>
</protein>
<accession>A0A3B0C0R3</accession>
<dbReference type="Gene3D" id="3.40.30.10">
    <property type="entry name" value="Glutaredoxin"/>
    <property type="match status" value="1"/>
</dbReference>
<keyword evidence="5" id="KW-1185">Reference proteome</keyword>
<keyword evidence="1" id="KW-0472">Membrane</keyword>
<dbReference type="Pfam" id="PF23357">
    <property type="entry name" value="DUF7088"/>
    <property type="match status" value="1"/>
</dbReference>
<keyword evidence="1" id="KW-1133">Transmembrane helix</keyword>
<dbReference type="InterPro" id="IPR055396">
    <property type="entry name" value="DUF7088"/>
</dbReference>
<feature type="domain" description="DUF7088" evidence="3">
    <location>
        <begin position="41"/>
        <end position="134"/>
    </location>
</feature>
<gene>
    <name evidence="4" type="ORF">D7M11_22910</name>
</gene>
<dbReference type="EMBL" id="RBAH01000018">
    <property type="protein sequence ID" value="RKN78920.1"/>
    <property type="molecule type" value="Genomic_DNA"/>
</dbReference>
<keyword evidence="1" id="KW-0812">Transmembrane</keyword>
<evidence type="ECO:0000256" key="1">
    <source>
        <dbReference type="SAM" id="Phobius"/>
    </source>
</evidence>